<evidence type="ECO:0000313" key="2">
    <source>
        <dbReference type="WBParaSite" id="nRc.2.0.1.t05007-RA"/>
    </source>
</evidence>
<name>A0A915HUC6_ROMCU</name>
<dbReference type="WBParaSite" id="nRc.2.0.1.t05007-RA">
    <property type="protein sequence ID" value="nRc.2.0.1.t05007-RA"/>
    <property type="gene ID" value="nRc.2.0.1.g05007"/>
</dbReference>
<evidence type="ECO:0000313" key="1">
    <source>
        <dbReference type="Proteomes" id="UP000887565"/>
    </source>
</evidence>
<protein>
    <submittedName>
        <fullName evidence="2">Uncharacterized protein</fullName>
    </submittedName>
</protein>
<organism evidence="1 2">
    <name type="scientific">Romanomermis culicivorax</name>
    <name type="common">Nematode worm</name>
    <dbReference type="NCBI Taxonomy" id="13658"/>
    <lineage>
        <taxon>Eukaryota</taxon>
        <taxon>Metazoa</taxon>
        <taxon>Ecdysozoa</taxon>
        <taxon>Nematoda</taxon>
        <taxon>Enoplea</taxon>
        <taxon>Dorylaimia</taxon>
        <taxon>Mermithida</taxon>
        <taxon>Mermithoidea</taxon>
        <taxon>Mermithidae</taxon>
        <taxon>Romanomermis</taxon>
    </lineage>
</organism>
<keyword evidence="1" id="KW-1185">Reference proteome</keyword>
<reference evidence="2" key="1">
    <citation type="submission" date="2022-11" db="UniProtKB">
        <authorList>
            <consortium name="WormBaseParasite"/>
        </authorList>
    </citation>
    <scope>IDENTIFICATION</scope>
</reference>
<dbReference type="AlphaFoldDB" id="A0A915HUC6"/>
<sequence>MKTHLSIDEINRPLTFKLNTKKFSLHRRRRRLFADHTTIEHHDAAVLRGAENPLWLKRAVFWRPETAKRSIGWQNAITRLSPSRQISNRRTKVALHFLPSVGRPTIGFGFVVVVGRRGNGR</sequence>
<dbReference type="Proteomes" id="UP000887565">
    <property type="component" value="Unplaced"/>
</dbReference>
<accession>A0A915HUC6</accession>
<proteinExistence type="predicted"/>